<dbReference type="EMBL" id="CAJNNV010004566">
    <property type="protein sequence ID" value="CAE8590922.1"/>
    <property type="molecule type" value="Genomic_DNA"/>
</dbReference>
<gene>
    <name evidence="1" type="ORF">PGLA1383_LOCUS9626</name>
</gene>
<evidence type="ECO:0000313" key="1">
    <source>
        <dbReference type="EMBL" id="CAE8590922.1"/>
    </source>
</evidence>
<evidence type="ECO:0000313" key="2">
    <source>
        <dbReference type="Proteomes" id="UP000654075"/>
    </source>
</evidence>
<sequence>MLIQKMCKEMLFIALGFNVASFLASLKGTSSLFGSSHSGVILGAPWAGDVHNPGNVRCDLRMASVQASTCSQSPFKPSVDQILGGDSDADSQRIASQETPTIAIASNPLFAAQVAAVKLFVKDDGSCTPLASIDSSQWSFLLNSVGKQRFLGQQVTQLFMQIANGVDLQDSKVALSVNIATTTELLRSLIEGSRVNEIPPPPTQAITDKMMLVYDVWRELKAELQAAVDLGQPYRCPSGSPEQEASMIAYGEDVAGNWAALNSSRDMFTEAALQTASGNVAAIEDLIKLNPVAFSAMNIAFGFYASGSASCGALDISFAEWTAVIREIGHLRMLSQKASTEFLLVAFAKYSGNGNSTTADRIALNATMAGMHLSLKKLKFGAGVDKIPAAPTQGMVDYVFAVDGMSSSFIQALEADDVSAVASASQTMLVATEKLMTMYMGAAEKSDPTLGCS</sequence>
<dbReference type="GO" id="GO:0016020">
    <property type="term" value="C:membrane"/>
    <property type="evidence" value="ECO:0007669"/>
    <property type="project" value="UniProtKB-SubCell"/>
</dbReference>
<organism evidence="1 2">
    <name type="scientific">Polarella glacialis</name>
    <name type="common">Dinoflagellate</name>
    <dbReference type="NCBI Taxonomy" id="89957"/>
    <lineage>
        <taxon>Eukaryota</taxon>
        <taxon>Sar</taxon>
        <taxon>Alveolata</taxon>
        <taxon>Dinophyceae</taxon>
        <taxon>Suessiales</taxon>
        <taxon>Suessiaceae</taxon>
        <taxon>Polarella</taxon>
    </lineage>
</organism>
<protein>
    <submittedName>
        <fullName evidence="1">Uncharacterized protein</fullName>
    </submittedName>
</protein>
<name>A0A813DX49_POLGL</name>
<comment type="caution">
    <text evidence="1">The sequence shown here is derived from an EMBL/GenBank/DDBJ whole genome shotgun (WGS) entry which is preliminary data.</text>
</comment>
<proteinExistence type="predicted"/>
<dbReference type="AlphaFoldDB" id="A0A813DX49"/>
<keyword evidence="2" id="KW-1185">Reference proteome</keyword>
<dbReference type="Proteomes" id="UP000654075">
    <property type="component" value="Unassembled WGS sequence"/>
</dbReference>
<accession>A0A813DX49</accession>
<reference evidence="1" key="1">
    <citation type="submission" date="2021-02" db="EMBL/GenBank/DDBJ databases">
        <authorList>
            <person name="Dougan E. K."/>
            <person name="Rhodes N."/>
            <person name="Thang M."/>
            <person name="Chan C."/>
        </authorList>
    </citation>
    <scope>NUCLEOTIDE SEQUENCE</scope>
</reference>